<evidence type="ECO:0000313" key="2">
    <source>
        <dbReference type="EMBL" id="KAJ9545499.1"/>
    </source>
</evidence>
<evidence type="ECO:0000313" key="3">
    <source>
        <dbReference type="Proteomes" id="UP001172457"/>
    </source>
</evidence>
<dbReference type="EMBL" id="JARYMX010000006">
    <property type="protein sequence ID" value="KAJ9545499.1"/>
    <property type="molecule type" value="Genomic_DNA"/>
</dbReference>
<feature type="compositionally biased region" description="Polar residues" evidence="1">
    <location>
        <begin position="91"/>
        <end position="100"/>
    </location>
</feature>
<organism evidence="2 3">
    <name type="scientific">Centaurea solstitialis</name>
    <name type="common">yellow star-thistle</name>
    <dbReference type="NCBI Taxonomy" id="347529"/>
    <lineage>
        <taxon>Eukaryota</taxon>
        <taxon>Viridiplantae</taxon>
        <taxon>Streptophyta</taxon>
        <taxon>Embryophyta</taxon>
        <taxon>Tracheophyta</taxon>
        <taxon>Spermatophyta</taxon>
        <taxon>Magnoliopsida</taxon>
        <taxon>eudicotyledons</taxon>
        <taxon>Gunneridae</taxon>
        <taxon>Pentapetalae</taxon>
        <taxon>asterids</taxon>
        <taxon>campanulids</taxon>
        <taxon>Asterales</taxon>
        <taxon>Asteraceae</taxon>
        <taxon>Carduoideae</taxon>
        <taxon>Cardueae</taxon>
        <taxon>Centaureinae</taxon>
        <taxon>Centaurea</taxon>
    </lineage>
</organism>
<keyword evidence="3" id="KW-1185">Reference proteome</keyword>
<dbReference type="PANTHER" id="PTHR46250">
    <property type="entry name" value="MYB/SANT-LIKE DNA-BINDING DOMAIN PROTEIN-RELATED"/>
    <property type="match status" value="1"/>
</dbReference>
<feature type="region of interest" description="Disordered" evidence="1">
    <location>
        <begin position="81"/>
        <end position="114"/>
    </location>
</feature>
<reference evidence="2" key="1">
    <citation type="submission" date="2023-03" db="EMBL/GenBank/DDBJ databases">
        <title>Chromosome-scale reference genome and RAD-based genetic map of yellow starthistle (Centaurea solstitialis) reveal putative structural variation and QTLs associated with invader traits.</title>
        <authorList>
            <person name="Reatini B."/>
            <person name="Cang F.A."/>
            <person name="Jiang Q."/>
            <person name="Mckibben M.T.W."/>
            <person name="Barker M.S."/>
            <person name="Rieseberg L.H."/>
            <person name="Dlugosch K.M."/>
        </authorList>
    </citation>
    <scope>NUCLEOTIDE SEQUENCE</scope>
    <source>
        <strain evidence="2">CAN-66</strain>
        <tissue evidence="2">Leaf</tissue>
    </source>
</reference>
<dbReference type="AlphaFoldDB" id="A0AA38SPA6"/>
<protein>
    <recommendedName>
        <fullName evidence="4">Myb/SANT-like domain-containing protein</fullName>
    </recommendedName>
</protein>
<sequence>MLNTSGFGWNDANQCVTVDTPEILEDYLKKHPNKNYTVNKPFPVYERLKLVSEKNRATGNMTESATNALENMDTENDDDFDIEHNIPFAPSPSNTTSRSPCSKRRRNNKSPGLSKLFEVTNNKIDEATNQMKKLVTIISDSTTEMDGLSNELKTLGLGIGASSSLLP</sequence>
<dbReference type="PANTHER" id="PTHR46250:SF18">
    <property type="entry name" value="MYB_SANT-LIKE DOMAIN-CONTAINING PROTEIN"/>
    <property type="match status" value="1"/>
</dbReference>
<name>A0AA38SPA6_9ASTR</name>
<dbReference type="Proteomes" id="UP001172457">
    <property type="component" value="Chromosome 6"/>
</dbReference>
<accession>A0AA38SPA6</accession>
<evidence type="ECO:0000256" key="1">
    <source>
        <dbReference type="SAM" id="MobiDB-lite"/>
    </source>
</evidence>
<proteinExistence type="predicted"/>
<gene>
    <name evidence="2" type="ORF">OSB04_025206</name>
</gene>
<comment type="caution">
    <text evidence="2">The sequence shown here is derived from an EMBL/GenBank/DDBJ whole genome shotgun (WGS) entry which is preliminary data.</text>
</comment>
<evidence type="ECO:0008006" key="4">
    <source>
        <dbReference type="Google" id="ProtNLM"/>
    </source>
</evidence>